<gene>
    <name evidence="2" type="ORF">DERF_011468</name>
</gene>
<feature type="compositionally biased region" description="Polar residues" evidence="1">
    <location>
        <begin position="1"/>
        <end position="14"/>
    </location>
</feature>
<evidence type="ECO:0000313" key="3">
    <source>
        <dbReference type="Proteomes" id="UP000790347"/>
    </source>
</evidence>
<feature type="region of interest" description="Disordered" evidence="1">
    <location>
        <begin position="1"/>
        <end position="32"/>
    </location>
</feature>
<protein>
    <submittedName>
        <fullName evidence="2">Uncharacterized protein</fullName>
    </submittedName>
</protein>
<reference evidence="2" key="1">
    <citation type="submission" date="2013-05" db="EMBL/GenBank/DDBJ databases">
        <authorList>
            <person name="Yim A.K.Y."/>
            <person name="Chan T.F."/>
            <person name="Ji K.M."/>
            <person name="Liu X.Y."/>
            <person name="Zhou J.W."/>
            <person name="Li R.Q."/>
            <person name="Yang K.Y."/>
            <person name="Li J."/>
            <person name="Li M."/>
            <person name="Law P.T.W."/>
            <person name="Wu Y.L."/>
            <person name="Cai Z.L."/>
            <person name="Qin H."/>
            <person name="Bao Y."/>
            <person name="Leung R.K.K."/>
            <person name="Ng P.K.S."/>
            <person name="Zou J."/>
            <person name="Zhong X.J."/>
            <person name="Ran P.X."/>
            <person name="Zhong N.S."/>
            <person name="Liu Z.G."/>
            <person name="Tsui S.K.W."/>
        </authorList>
    </citation>
    <scope>NUCLEOTIDE SEQUENCE</scope>
    <source>
        <strain evidence="2">Derf</strain>
        <tissue evidence="2">Whole organism</tissue>
    </source>
</reference>
<evidence type="ECO:0000256" key="1">
    <source>
        <dbReference type="SAM" id="MobiDB-lite"/>
    </source>
</evidence>
<dbReference type="Proteomes" id="UP000790347">
    <property type="component" value="Unassembled WGS sequence"/>
</dbReference>
<dbReference type="AlphaFoldDB" id="A0A922HS94"/>
<organism evidence="2 3">
    <name type="scientific">Dermatophagoides farinae</name>
    <name type="common">American house dust mite</name>
    <dbReference type="NCBI Taxonomy" id="6954"/>
    <lineage>
        <taxon>Eukaryota</taxon>
        <taxon>Metazoa</taxon>
        <taxon>Ecdysozoa</taxon>
        <taxon>Arthropoda</taxon>
        <taxon>Chelicerata</taxon>
        <taxon>Arachnida</taxon>
        <taxon>Acari</taxon>
        <taxon>Acariformes</taxon>
        <taxon>Sarcoptiformes</taxon>
        <taxon>Astigmata</taxon>
        <taxon>Psoroptidia</taxon>
        <taxon>Analgoidea</taxon>
        <taxon>Pyroglyphidae</taxon>
        <taxon>Dermatophagoidinae</taxon>
        <taxon>Dermatophagoides</taxon>
    </lineage>
</organism>
<name>A0A922HS94_DERFA</name>
<comment type="caution">
    <text evidence="2">The sequence shown here is derived from an EMBL/GenBank/DDBJ whole genome shotgun (WGS) entry which is preliminary data.</text>
</comment>
<reference evidence="2" key="2">
    <citation type="journal article" date="2022" name="Res Sq">
        <title>Comparative Genomics Reveals Insights into the Divergent Evolution of Astigmatic Mites and Household Pest Adaptations.</title>
        <authorList>
            <person name="Xiong Q."/>
            <person name="Wan A.T.-Y."/>
            <person name="Liu X.-Y."/>
            <person name="Fung C.S.-H."/>
            <person name="Xiao X."/>
            <person name="Malainual N."/>
            <person name="Hou J."/>
            <person name="Wang L."/>
            <person name="Wang M."/>
            <person name="Yang K."/>
            <person name="Cui Y."/>
            <person name="Leung E."/>
            <person name="Nong W."/>
            <person name="Shin S.-K."/>
            <person name="Au S."/>
            <person name="Jeong K.Y."/>
            <person name="Chew F.T."/>
            <person name="Hui J."/>
            <person name="Leung T.F."/>
            <person name="Tungtrongchitr A."/>
            <person name="Zhong N."/>
            <person name="Liu Z."/>
            <person name="Tsui S."/>
        </authorList>
    </citation>
    <scope>NUCLEOTIDE SEQUENCE</scope>
    <source>
        <strain evidence="2">Derf</strain>
        <tissue evidence="2">Whole organism</tissue>
    </source>
</reference>
<evidence type="ECO:0000313" key="2">
    <source>
        <dbReference type="EMBL" id="KAH9506751.1"/>
    </source>
</evidence>
<proteinExistence type="predicted"/>
<sequence>MCSQVSESSSNIVNNDEREFSKPNNNGRYIQNEGLNRPFKIITSGGNGGRLSDELHAFHHPGVG</sequence>
<dbReference type="EMBL" id="ASGP02000005">
    <property type="protein sequence ID" value="KAH9506751.1"/>
    <property type="molecule type" value="Genomic_DNA"/>
</dbReference>
<keyword evidence="3" id="KW-1185">Reference proteome</keyword>
<accession>A0A922HS94</accession>